<dbReference type="PANTHER" id="PTHR23517">
    <property type="entry name" value="RESISTANCE PROTEIN MDTM, PUTATIVE-RELATED-RELATED"/>
    <property type="match status" value="1"/>
</dbReference>
<evidence type="ECO:0000256" key="2">
    <source>
        <dbReference type="ARBA" id="ARBA00022448"/>
    </source>
</evidence>
<dbReference type="EMBL" id="CP106877">
    <property type="protein sequence ID" value="WAA11975.1"/>
    <property type="molecule type" value="Genomic_DNA"/>
</dbReference>
<keyword evidence="6 7" id="KW-0472">Membrane</keyword>
<evidence type="ECO:0000256" key="5">
    <source>
        <dbReference type="ARBA" id="ARBA00022989"/>
    </source>
</evidence>
<dbReference type="GO" id="GO:0022857">
    <property type="term" value="F:transmembrane transporter activity"/>
    <property type="evidence" value="ECO:0007669"/>
    <property type="project" value="InterPro"/>
</dbReference>
<feature type="transmembrane region" description="Helical" evidence="7">
    <location>
        <begin position="323"/>
        <end position="344"/>
    </location>
</feature>
<feature type="transmembrane region" description="Helical" evidence="7">
    <location>
        <begin position="384"/>
        <end position="401"/>
    </location>
</feature>
<dbReference type="InterPro" id="IPR020846">
    <property type="entry name" value="MFS_dom"/>
</dbReference>
<keyword evidence="5 7" id="KW-1133">Transmembrane helix</keyword>
<feature type="transmembrane region" description="Helical" evidence="7">
    <location>
        <begin position="44"/>
        <end position="63"/>
    </location>
</feature>
<dbReference type="PANTHER" id="PTHR23517:SF3">
    <property type="entry name" value="INTEGRAL MEMBRANE TRANSPORT PROTEIN"/>
    <property type="match status" value="1"/>
</dbReference>
<keyword evidence="2" id="KW-0813">Transport</keyword>
<dbReference type="GO" id="GO:0005886">
    <property type="term" value="C:plasma membrane"/>
    <property type="evidence" value="ECO:0007669"/>
    <property type="project" value="UniProtKB-SubCell"/>
</dbReference>
<dbReference type="Gene3D" id="1.20.1250.20">
    <property type="entry name" value="MFS general substrate transporter like domains"/>
    <property type="match status" value="1"/>
</dbReference>
<reference evidence="9" key="1">
    <citation type="submission" date="2022-09" db="EMBL/GenBank/DDBJ databases">
        <title>Complete Genomes of Fervidibacillus albus and Fervidibacillus halotolerans isolated from tidal flat sediments.</title>
        <authorList>
            <person name="Kwon K.K."/>
            <person name="Yang S.-H."/>
            <person name="Park M.J."/>
            <person name="Oh H.-M."/>
        </authorList>
    </citation>
    <scope>NUCLEOTIDE SEQUENCE</scope>
    <source>
        <strain evidence="9">MEBiC13594</strain>
    </source>
</reference>
<comment type="subcellular location">
    <subcellularLocation>
        <location evidence="1">Cell membrane</location>
        <topology evidence="1">Multi-pass membrane protein</topology>
    </subcellularLocation>
</comment>
<feature type="transmembrane region" description="Helical" evidence="7">
    <location>
        <begin position="218"/>
        <end position="238"/>
    </location>
</feature>
<keyword evidence="3" id="KW-1003">Cell membrane</keyword>
<dbReference type="SUPFAM" id="SSF103473">
    <property type="entry name" value="MFS general substrate transporter"/>
    <property type="match status" value="1"/>
</dbReference>
<dbReference type="PROSITE" id="PS50850">
    <property type="entry name" value="MFS"/>
    <property type="match status" value="1"/>
</dbReference>
<evidence type="ECO:0000259" key="8">
    <source>
        <dbReference type="PROSITE" id="PS50850"/>
    </source>
</evidence>
<feature type="transmembrane region" description="Helical" evidence="7">
    <location>
        <begin position="139"/>
        <end position="161"/>
    </location>
</feature>
<dbReference type="Proteomes" id="UP001164726">
    <property type="component" value="Chromosome"/>
</dbReference>
<dbReference type="InterPro" id="IPR011701">
    <property type="entry name" value="MFS"/>
</dbReference>
<proteinExistence type="predicted"/>
<evidence type="ECO:0000313" key="10">
    <source>
        <dbReference type="Proteomes" id="UP001164726"/>
    </source>
</evidence>
<feature type="transmembrane region" description="Helical" evidence="7">
    <location>
        <begin position="75"/>
        <end position="93"/>
    </location>
</feature>
<accession>A0A9E8LZ66</accession>
<dbReference type="InterPro" id="IPR050171">
    <property type="entry name" value="MFS_Transporters"/>
</dbReference>
<feature type="transmembrane region" description="Helical" evidence="7">
    <location>
        <begin position="12"/>
        <end position="32"/>
    </location>
</feature>
<gene>
    <name evidence="9" type="ORF">OE105_10345</name>
</gene>
<protein>
    <submittedName>
        <fullName evidence="9">MFS transporter</fullName>
    </submittedName>
</protein>
<feature type="transmembrane region" description="Helical" evidence="7">
    <location>
        <begin position="267"/>
        <end position="287"/>
    </location>
</feature>
<keyword evidence="10" id="KW-1185">Reference proteome</keyword>
<feature type="transmembrane region" description="Helical" evidence="7">
    <location>
        <begin position="167"/>
        <end position="187"/>
    </location>
</feature>
<keyword evidence="4 7" id="KW-0812">Transmembrane</keyword>
<evidence type="ECO:0000256" key="6">
    <source>
        <dbReference type="ARBA" id="ARBA00023136"/>
    </source>
</evidence>
<evidence type="ECO:0000256" key="7">
    <source>
        <dbReference type="SAM" id="Phobius"/>
    </source>
</evidence>
<feature type="domain" description="Major facilitator superfamily (MFS) profile" evidence="8">
    <location>
        <begin position="1"/>
        <end position="406"/>
    </location>
</feature>
<evidence type="ECO:0000256" key="4">
    <source>
        <dbReference type="ARBA" id="ARBA00022692"/>
    </source>
</evidence>
<feature type="transmembrane region" description="Helical" evidence="7">
    <location>
        <begin position="299"/>
        <end position="317"/>
    </location>
</feature>
<dbReference type="AlphaFoldDB" id="A0A9E8LZ66"/>
<dbReference type="RefSeq" id="WP_275420102.1">
    <property type="nucleotide sequence ID" value="NZ_CP106877.1"/>
</dbReference>
<feature type="transmembrane region" description="Helical" evidence="7">
    <location>
        <begin position="99"/>
        <end position="118"/>
    </location>
</feature>
<evidence type="ECO:0000313" key="9">
    <source>
        <dbReference type="EMBL" id="WAA11975.1"/>
    </source>
</evidence>
<evidence type="ECO:0000256" key="1">
    <source>
        <dbReference type="ARBA" id="ARBA00004651"/>
    </source>
</evidence>
<organism evidence="9 10">
    <name type="scientific">Fervidibacillus halotolerans</name>
    <dbReference type="NCBI Taxonomy" id="2980027"/>
    <lineage>
        <taxon>Bacteria</taxon>
        <taxon>Bacillati</taxon>
        <taxon>Bacillota</taxon>
        <taxon>Bacilli</taxon>
        <taxon>Bacillales</taxon>
        <taxon>Bacillaceae</taxon>
        <taxon>Fervidibacillus</taxon>
    </lineage>
</organism>
<evidence type="ECO:0000256" key="3">
    <source>
        <dbReference type="ARBA" id="ARBA00022475"/>
    </source>
</evidence>
<sequence length="427" mass="48883">MKTFQSFDRNIRIRFLLTFFALINTAMVMPYTVVYFSTKIGPELTTIMIFIIGTVSLIGYIFGGIITDRFGRKKLIIISEILTGIGFIIVSYFDSIKNFFVLPILISFSIIYFFQSAANPAYSALLIDSSEGHDRKAMYTYLTWISNIAFALGILLGGFFFEHYSYILYFFVGATSFISAICTYFLIKDYYYEKLKDQMGKQQKKQTSEKKSFIQSNLRLFSVFFILLYLGGLLLSLLKEQLPNYLSVRFVSKYPISENIHLTGYNMISLLHLEDTLLTAFAAGIILKLTRKFSDKSNLLFGLMLFISGYVFLSYFIHPVLLLIGMLFIAVGKLIYNPTLSSIVANAVPEHSRGTVLSILGLMDALGGILSGLFIWGSKYLSETMITWIFICIGLVILFIYQKVYSKYERAEEKRDLNRDQIFKQNY</sequence>
<dbReference type="KEGG" id="fhl:OE105_10345"/>
<dbReference type="InterPro" id="IPR036259">
    <property type="entry name" value="MFS_trans_sf"/>
</dbReference>
<name>A0A9E8LZ66_9BACI</name>
<dbReference type="Pfam" id="PF07690">
    <property type="entry name" value="MFS_1"/>
    <property type="match status" value="1"/>
</dbReference>
<feature type="transmembrane region" description="Helical" evidence="7">
    <location>
        <begin position="356"/>
        <end position="378"/>
    </location>
</feature>